<evidence type="ECO:0000313" key="2">
    <source>
        <dbReference type="EMBL" id="ACF13292.1"/>
    </source>
</evidence>
<dbReference type="InterPro" id="IPR010298">
    <property type="entry name" value="YacP-like"/>
</dbReference>
<dbReference type="AlphaFoldDB" id="B3QWS8"/>
<feature type="region of interest" description="Disordered" evidence="1">
    <location>
        <begin position="132"/>
        <end position="155"/>
    </location>
</feature>
<evidence type="ECO:0000313" key="3">
    <source>
        <dbReference type="Proteomes" id="UP000001208"/>
    </source>
</evidence>
<reference evidence="2 3" key="1">
    <citation type="submission" date="2008-06" db="EMBL/GenBank/DDBJ databases">
        <title>Complete sequence of Chloroherpeton thalassium ATCC 35110.</title>
        <authorList>
            <consortium name="US DOE Joint Genome Institute"/>
            <person name="Lucas S."/>
            <person name="Copeland A."/>
            <person name="Lapidus A."/>
            <person name="Glavina del Rio T."/>
            <person name="Dalin E."/>
            <person name="Tice H."/>
            <person name="Bruce D."/>
            <person name="Goodwin L."/>
            <person name="Pitluck S."/>
            <person name="Schmutz J."/>
            <person name="Larimer F."/>
            <person name="Land M."/>
            <person name="Hauser L."/>
            <person name="Kyrpides N."/>
            <person name="Mikhailova N."/>
            <person name="Liu Z."/>
            <person name="Li T."/>
            <person name="Zhao F."/>
            <person name="Overmann J."/>
            <person name="Bryant D.A."/>
            <person name="Richardson P."/>
        </authorList>
    </citation>
    <scope>NUCLEOTIDE SEQUENCE [LARGE SCALE GENOMIC DNA]</scope>
    <source>
        <strain evidence="3">ATCC 35110 / GB-78</strain>
    </source>
</reference>
<dbReference type="EMBL" id="CP001100">
    <property type="protein sequence ID" value="ACF13292.1"/>
    <property type="molecule type" value="Genomic_DNA"/>
</dbReference>
<dbReference type="RefSeq" id="WP_012499376.1">
    <property type="nucleotide sequence ID" value="NC_011026.1"/>
</dbReference>
<dbReference type="STRING" id="517418.Ctha_0824"/>
<dbReference type="PANTHER" id="PTHR34547">
    <property type="entry name" value="YACP-LIKE NYN DOMAIN PROTEIN"/>
    <property type="match status" value="1"/>
</dbReference>
<evidence type="ECO:0008006" key="4">
    <source>
        <dbReference type="Google" id="ProtNLM"/>
    </source>
</evidence>
<dbReference type="KEGG" id="cts:Ctha_0824"/>
<dbReference type="Proteomes" id="UP000001208">
    <property type="component" value="Chromosome"/>
</dbReference>
<dbReference type="PANTHER" id="PTHR34547:SF1">
    <property type="entry name" value="YACP-LIKE NYN DOMAIN PROTEIN"/>
    <property type="match status" value="1"/>
</dbReference>
<dbReference type="HOGENOM" id="CLU_133121_0_0_10"/>
<protein>
    <recommendedName>
        <fullName evidence="4">NYN domain-containing protein</fullName>
    </recommendedName>
</protein>
<dbReference type="eggNOG" id="COG3688">
    <property type="taxonomic scope" value="Bacteria"/>
</dbReference>
<feature type="compositionally biased region" description="Basic residues" evidence="1">
    <location>
        <begin position="132"/>
        <end position="145"/>
    </location>
</feature>
<name>B3QWS8_CHLT3</name>
<keyword evidence="3" id="KW-1185">Reference proteome</keyword>
<dbReference type="OrthoDB" id="594800at2"/>
<feature type="compositionally biased region" description="Polar residues" evidence="1">
    <location>
        <begin position="146"/>
        <end position="155"/>
    </location>
</feature>
<organism evidence="2 3">
    <name type="scientific">Chloroherpeton thalassium (strain ATCC 35110 / GB-78)</name>
    <dbReference type="NCBI Taxonomy" id="517418"/>
    <lineage>
        <taxon>Bacteria</taxon>
        <taxon>Pseudomonadati</taxon>
        <taxon>Chlorobiota</taxon>
        <taxon>Chlorobiia</taxon>
        <taxon>Chlorobiales</taxon>
        <taxon>Chloroherpetonaceae</taxon>
        <taxon>Chloroherpeton</taxon>
    </lineage>
</organism>
<dbReference type="Pfam" id="PF05991">
    <property type="entry name" value="NYN_YacP"/>
    <property type="match status" value="1"/>
</dbReference>
<accession>B3QWS8</accession>
<evidence type="ECO:0000256" key="1">
    <source>
        <dbReference type="SAM" id="MobiDB-lite"/>
    </source>
</evidence>
<sequence>MKTLLLVDGYNLAHKLGVKVSSEKLHAIRQQVEALVIAYCAAGRRQATIVYDGLGTLGSVEKISGLEIEFTPSGTTADSRIKAMIDDTRAKSRLLVVSSDHSIRHYAKVSGVKSIASEDFLREMAVGQAGKKARAIKGNAKHKKGNSTSEKPQSISEDELDAWLKLFGK</sequence>
<proteinExistence type="predicted"/>
<gene>
    <name evidence="2" type="ordered locus">Ctha_0824</name>
</gene>